<dbReference type="SFLD" id="SFLDG01144">
    <property type="entry name" value="C2.B.4:_PGP_Like"/>
    <property type="match status" value="1"/>
</dbReference>
<dbReference type="GO" id="GO:0000287">
    <property type="term" value="F:magnesium ion binding"/>
    <property type="evidence" value="ECO:0007669"/>
    <property type="project" value="TreeGrafter"/>
</dbReference>
<dbReference type="PANTHER" id="PTHR10000:SF8">
    <property type="entry name" value="HAD SUPERFAMILY HYDROLASE-LIKE, TYPE 3"/>
    <property type="match status" value="1"/>
</dbReference>
<dbReference type="NCBIfam" id="TIGR00099">
    <property type="entry name" value="Cof-subfamily"/>
    <property type="match status" value="1"/>
</dbReference>
<dbReference type="Pfam" id="PF08282">
    <property type="entry name" value="Hydrolase_3"/>
    <property type="match status" value="1"/>
</dbReference>
<protein>
    <submittedName>
        <fullName evidence="1">Cof-like hydrolase</fullName>
    </submittedName>
</protein>
<dbReference type="GO" id="GO:0016791">
    <property type="term" value="F:phosphatase activity"/>
    <property type="evidence" value="ECO:0007669"/>
    <property type="project" value="UniProtKB-ARBA"/>
</dbReference>
<gene>
    <name evidence="1" type="ORF">FD47_GL002775</name>
</gene>
<dbReference type="InterPro" id="IPR023214">
    <property type="entry name" value="HAD_sf"/>
</dbReference>
<dbReference type="PROSITE" id="PS01228">
    <property type="entry name" value="COF_1"/>
    <property type="match status" value="1"/>
</dbReference>
<dbReference type="Proteomes" id="UP000051010">
    <property type="component" value="Unassembled WGS sequence"/>
</dbReference>
<dbReference type="PATRIC" id="fig|1423786.4.peg.2919"/>
<dbReference type="InterPro" id="IPR036412">
    <property type="entry name" value="HAD-like_sf"/>
</dbReference>
<keyword evidence="1" id="KW-0378">Hydrolase</keyword>
<dbReference type="SFLD" id="SFLDG01140">
    <property type="entry name" value="C2.B:_Phosphomannomutase_and_P"/>
    <property type="match status" value="1"/>
</dbReference>
<evidence type="ECO:0000313" key="2">
    <source>
        <dbReference type="Proteomes" id="UP000051010"/>
    </source>
</evidence>
<dbReference type="SUPFAM" id="SSF56784">
    <property type="entry name" value="HAD-like"/>
    <property type="match status" value="1"/>
</dbReference>
<organism evidence="1 2">
    <name type="scientific">Lentilactobacillus parafarraginis DSM 18390 = JCM 14109</name>
    <dbReference type="NCBI Taxonomy" id="1423786"/>
    <lineage>
        <taxon>Bacteria</taxon>
        <taxon>Bacillati</taxon>
        <taxon>Bacillota</taxon>
        <taxon>Bacilli</taxon>
        <taxon>Lactobacillales</taxon>
        <taxon>Lactobacillaceae</taxon>
        <taxon>Lentilactobacillus</taxon>
    </lineage>
</organism>
<dbReference type="SFLD" id="SFLDS00003">
    <property type="entry name" value="Haloacid_Dehalogenase"/>
    <property type="match status" value="1"/>
</dbReference>
<dbReference type="NCBIfam" id="TIGR01484">
    <property type="entry name" value="HAD-SF-IIB"/>
    <property type="match status" value="1"/>
</dbReference>
<dbReference type="AlphaFoldDB" id="A0A0R1YS56"/>
<dbReference type="CDD" id="cd07516">
    <property type="entry name" value="HAD_Pase"/>
    <property type="match status" value="1"/>
</dbReference>
<dbReference type="Gene3D" id="3.40.50.1000">
    <property type="entry name" value="HAD superfamily/HAD-like"/>
    <property type="match status" value="1"/>
</dbReference>
<dbReference type="NCBIfam" id="NF007806">
    <property type="entry name" value="PRK10513.1"/>
    <property type="match status" value="1"/>
</dbReference>
<accession>A0A0R1YS56</accession>
<comment type="caution">
    <text evidence="1">The sequence shown here is derived from an EMBL/GenBank/DDBJ whole genome shotgun (WGS) entry which is preliminary data.</text>
</comment>
<dbReference type="PANTHER" id="PTHR10000">
    <property type="entry name" value="PHOSPHOSERINE PHOSPHATASE"/>
    <property type="match status" value="1"/>
</dbReference>
<dbReference type="EMBL" id="AZFZ01000008">
    <property type="protein sequence ID" value="KRM44895.1"/>
    <property type="molecule type" value="Genomic_DNA"/>
</dbReference>
<evidence type="ECO:0000313" key="1">
    <source>
        <dbReference type="EMBL" id="KRM44895.1"/>
    </source>
</evidence>
<sequence>MAIKLIAIDIDGTLLNEHNQLAKATITAISKARQTGIKVVLCTGRPLSGVQPYLDQLNISGADEYAITFNGAMAQNLDGKVIAHQTLTYDDFLQTEMIARKLGVHYQFETMDAIYAFNRDLSPYSIGESYLVRLPIKFRSPEEIPSDLVISKAMLVDFPKLISKANTNFPQALRDQLYVVQSEPFFIEMMNKNANKGNALRDLAADLGLKAENVMAIGDQGNDLTMIKYSGFGVAMGNGIDAVKTAAKEITKTNAEDGVAYAINHWVLQAD</sequence>
<dbReference type="InterPro" id="IPR006379">
    <property type="entry name" value="HAD-SF_hydro_IIB"/>
</dbReference>
<name>A0A0R1YS56_9LACO</name>
<dbReference type="GO" id="GO:0005829">
    <property type="term" value="C:cytosol"/>
    <property type="evidence" value="ECO:0007669"/>
    <property type="project" value="TreeGrafter"/>
</dbReference>
<dbReference type="InterPro" id="IPR000150">
    <property type="entry name" value="Cof"/>
</dbReference>
<proteinExistence type="predicted"/>
<reference evidence="1 2" key="1">
    <citation type="journal article" date="2015" name="Genome Announc.">
        <title>Expanding the biotechnology potential of lactobacilli through comparative genomics of 213 strains and associated genera.</title>
        <authorList>
            <person name="Sun Z."/>
            <person name="Harris H.M."/>
            <person name="McCann A."/>
            <person name="Guo C."/>
            <person name="Argimon S."/>
            <person name="Zhang W."/>
            <person name="Yang X."/>
            <person name="Jeffery I.B."/>
            <person name="Cooney J.C."/>
            <person name="Kagawa T.F."/>
            <person name="Liu W."/>
            <person name="Song Y."/>
            <person name="Salvetti E."/>
            <person name="Wrobel A."/>
            <person name="Rasinkangas P."/>
            <person name="Parkhill J."/>
            <person name="Rea M.C."/>
            <person name="O'Sullivan O."/>
            <person name="Ritari J."/>
            <person name="Douillard F.P."/>
            <person name="Paul Ross R."/>
            <person name="Yang R."/>
            <person name="Briner A.E."/>
            <person name="Felis G.E."/>
            <person name="de Vos W.M."/>
            <person name="Barrangou R."/>
            <person name="Klaenhammer T.R."/>
            <person name="Caufield P.W."/>
            <person name="Cui Y."/>
            <person name="Zhang H."/>
            <person name="O'Toole P.W."/>
        </authorList>
    </citation>
    <scope>NUCLEOTIDE SEQUENCE [LARGE SCALE GENOMIC DNA]</scope>
    <source>
        <strain evidence="1 2">DSM 18390</strain>
    </source>
</reference>
<dbReference type="Gene3D" id="3.30.1240.10">
    <property type="match status" value="1"/>
</dbReference>
<dbReference type="RefSeq" id="WP_054733012.1">
    <property type="nucleotide sequence ID" value="NZ_AZFZ01000008.1"/>
</dbReference>